<comment type="caution">
    <text evidence="2">The sequence shown here is derived from an EMBL/GenBank/DDBJ whole genome shotgun (WGS) entry which is preliminary data.</text>
</comment>
<protein>
    <submittedName>
        <fullName evidence="2">Uncharacterized protein</fullName>
    </submittedName>
</protein>
<evidence type="ECO:0000256" key="1">
    <source>
        <dbReference type="SAM" id="SignalP"/>
    </source>
</evidence>
<evidence type="ECO:0000313" key="2">
    <source>
        <dbReference type="EMBL" id="GMT19686.1"/>
    </source>
</evidence>
<reference evidence="2" key="1">
    <citation type="submission" date="2023-10" db="EMBL/GenBank/DDBJ databases">
        <title>Genome assembly of Pristionchus species.</title>
        <authorList>
            <person name="Yoshida K."/>
            <person name="Sommer R.J."/>
        </authorList>
    </citation>
    <scope>NUCLEOTIDE SEQUENCE</scope>
    <source>
        <strain evidence="2">RS5133</strain>
    </source>
</reference>
<feature type="signal peptide" evidence="1">
    <location>
        <begin position="1"/>
        <end position="40"/>
    </location>
</feature>
<dbReference type="EMBL" id="BTSY01000003">
    <property type="protein sequence ID" value="GMT19686.1"/>
    <property type="molecule type" value="Genomic_DNA"/>
</dbReference>
<dbReference type="Proteomes" id="UP001432322">
    <property type="component" value="Unassembled WGS sequence"/>
</dbReference>
<name>A0AAV5VM27_9BILA</name>
<organism evidence="2 3">
    <name type="scientific">Pristionchus fissidentatus</name>
    <dbReference type="NCBI Taxonomy" id="1538716"/>
    <lineage>
        <taxon>Eukaryota</taxon>
        <taxon>Metazoa</taxon>
        <taxon>Ecdysozoa</taxon>
        <taxon>Nematoda</taxon>
        <taxon>Chromadorea</taxon>
        <taxon>Rhabditida</taxon>
        <taxon>Rhabditina</taxon>
        <taxon>Diplogasteromorpha</taxon>
        <taxon>Diplogasteroidea</taxon>
        <taxon>Neodiplogasteridae</taxon>
        <taxon>Pristionchus</taxon>
    </lineage>
</organism>
<proteinExistence type="predicted"/>
<sequence>VRPPLALHSGPSTHNRMDIARAWRVVVLALILYTVSPVESVAGDVHIQVACQLQGEDPLVQKITSLASTKAFVHTTTSSKVATDKCFDSVANKKNAGLILITNDLSCNKTVYQRRLALFFDSAAQKLTAHNGKSVNVTGDWTVLNELLATLVQDVLKDAPTRLNSDSSVGVPVWTIVAVGVIMG</sequence>
<feature type="chain" id="PRO_5043887752" evidence="1">
    <location>
        <begin position="41"/>
        <end position="184"/>
    </location>
</feature>
<feature type="non-terminal residue" evidence="2">
    <location>
        <position position="184"/>
    </location>
</feature>
<gene>
    <name evidence="2" type="ORF">PFISCL1PPCAC_10983</name>
</gene>
<keyword evidence="1" id="KW-0732">Signal</keyword>
<feature type="non-terminal residue" evidence="2">
    <location>
        <position position="1"/>
    </location>
</feature>
<accession>A0AAV5VM27</accession>
<keyword evidence="3" id="KW-1185">Reference proteome</keyword>
<evidence type="ECO:0000313" key="3">
    <source>
        <dbReference type="Proteomes" id="UP001432322"/>
    </source>
</evidence>
<dbReference type="AlphaFoldDB" id="A0AAV5VM27"/>